<organism evidence="4 5">
    <name type="scientific">Plesiomonas shigelloides</name>
    <name type="common">Aeromonas shigelloides</name>
    <dbReference type="NCBI Taxonomy" id="703"/>
    <lineage>
        <taxon>Bacteria</taxon>
        <taxon>Pseudomonadati</taxon>
        <taxon>Pseudomonadota</taxon>
        <taxon>Gammaproteobacteria</taxon>
        <taxon>Enterobacterales</taxon>
        <taxon>Enterobacteriaceae</taxon>
        <taxon>Plesiomonas</taxon>
    </lineage>
</organism>
<sequence length="261" mass="28805">MTSTERRQHIMSHIRRHGAGKVDAFAAQFNVSAVTIRHDLNLLEKEGCVFRCYGGATLNPNFAFDQPLYRKDQLNRSIKQCIAQAAAALITHGDTVILDSGSTIALMPQYLTQKKLVVMTNALNTAYQLSSNDNVELHVVGGNLRRASCSLIGNHGEEQIRAYFFDKLFLGVDGFDLESGITTPDPGEAQINRAMCDVSRQIIAVTDSSKFGRKSFCMIRAAAQIDVLVTDSRIPHHVHRALQELGVTVILADQLTQQEHA</sequence>
<dbReference type="GO" id="GO:0003700">
    <property type="term" value="F:DNA-binding transcription factor activity"/>
    <property type="evidence" value="ECO:0007669"/>
    <property type="project" value="InterPro"/>
</dbReference>
<keyword evidence="2" id="KW-0804">Transcription</keyword>
<evidence type="ECO:0000313" key="5">
    <source>
        <dbReference type="Proteomes" id="UP000664658"/>
    </source>
</evidence>
<dbReference type="Pfam" id="PF00455">
    <property type="entry name" value="DeoRC"/>
    <property type="match status" value="1"/>
</dbReference>
<dbReference type="InterPro" id="IPR047779">
    <property type="entry name" value="AgaR-like"/>
</dbReference>
<feature type="domain" description="HTH deoR-type" evidence="3">
    <location>
        <begin position="3"/>
        <end position="58"/>
    </location>
</feature>
<dbReference type="InterPro" id="IPR050313">
    <property type="entry name" value="Carb_Metab_HTH_regulators"/>
</dbReference>
<dbReference type="NCBIfam" id="NF040755">
    <property type="entry name" value="AgaR"/>
    <property type="match status" value="1"/>
</dbReference>
<dbReference type="PANTHER" id="PTHR30363:SF44">
    <property type="entry name" value="AGA OPERON TRANSCRIPTIONAL REPRESSOR-RELATED"/>
    <property type="match status" value="1"/>
</dbReference>
<dbReference type="PROSITE" id="PS51000">
    <property type="entry name" value="HTH_DEOR_2"/>
    <property type="match status" value="1"/>
</dbReference>
<accession>A0A8I2B316</accession>
<proteinExistence type="predicted"/>
<comment type="caution">
    <text evidence="4">The sequence shown here is derived from an EMBL/GenBank/DDBJ whole genome shotgun (WGS) entry which is preliminary data.</text>
</comment>
<dbReference type="InterPro" id="IPR037171">
    <property type="entry name" value="NagB/RpiA_transferase-like"/>
</dbReference>
<reference evidence="4" key="1">
    <citation type="submission" date="2021-03" db="EMBL/GenBank/DDBJ databases">
        <title>Plesiomonas shigelloides zfcc0051, isolated from zebrafish feces.</title>
        <authorList>
            <person name="Vanderhoek Z."/>
            <person name="Gaulke C."/>
        </authorList>
    </citation>
    <scope>NUCLEOTIDE SEQUENCE</scope>
    <source>
        <strain evidence="4">Zfcc0051</strain>
    </source>
</reference>
<dbReference type="Gene3D" id="3.40.50.1360">
    <property type="match status" value="1"/>
</dbReference>
<dbReference type="Proteomes" id="UP000664658">
    <property type="component" value="Unassembled WGS sequence"/>
</dbReference>
<dbReference type="InterPro" id="IPR036390">
    <property type="entry name" value="WH_DNA-bd_sf"/>
</dbReference>
<name>A0A8I2B316_PLESH</name>
<dbReference type="EMBL" id="JAFNAA010000020">
    <property type="protein sequence ID" value="MBO1109509.1"/>
    <property type="molecule type" value="Genomic_DNA"/>
</dbReference>
<evidence type="ECO:0000259" key="3">
    <source>
        <dbReference type="PROSITE" id="PS51000"/>
    </source>
</evidence>
<evidence type="ECO:0000313" key="4">
    <source>
        <dbReference type="EMBL" id="MBO1109509.1"/>
    </source>
</evidence>
<dbReference type="InterPro" id="IPR001034">
    <property type="entry name" value="DeoR_HTH"/>
</dbReference>
<evidence type="ECO:0000256" key="1">
    <source>
        <dbReference type="ARBA" id="ARBA00023015"/>
    </source>
</evidence>
<dbReference type="Pfam" id="PF08220">
    <property type="entry name" value="HTH_DeoR"/>
    <property type="match status" value="1"/>
</dbReference>
<dbReference type="SUPFAM" id="SSF46785">
    <property type="entry name" value="Winged helix' DNA-binding domain"/>
    <property type="match status" value="1"/>
</dbReference>
<dbReference type="AlphaFoldDB" id="A0A8I2B316"/>
<dbReference type="SMART" id="SM01134">
    <property type="entry name" value="DeoRC"/>
    <property type="match status" value="1"/>
</dbReference>
<protein>
    <submittedName>
        <fullName evidence="4">DeoR/GlpR transcriptional regulator</fullName>
    </submittedName>
</protein>
<dbReference type="InterPro" id="IPR014036">
    <property type="entry name" value="DeoR-like_C"/>
</dbReference>
<dbReference type="SUPFAM" id="SSF100950">
    <property type="entry name" value="NagB/RpiA/CoA transferase-like"/>
    <property type="match status" value="1"/>
</dbReference>
<dbReference type="RefSeq" id="WP_207542617.1">
    <property type="nucleotide sequence ID" value="NZ_JAFNAA010000020.1"/>
</dbReference>
<evidence type="ECO:0000256" key="2">
    <source>
        <dbReference type="ARBA" id="ARBA00023163"/>
    </source>
</evidence>
<gene>
    <name evidence="4" type="ORF">J2R62_15080</name>
</gene>
<dbReference type="PANTHER" id="PTHR30363">
    <property type="entry name" value="HTH-TYPE TRANSCRIPTIONAL REGULATOR SRLR-RELATED"/>
    <property type="match status" value="1"/>
</dbReference>
<dbReference type="SMART" id="SM00420">
    <property type="entry name" value="HTH_DEOR"/>
    <property type="match status" value="1"/>
</dbReference>
<keyword evidence="1" id="KW-0805">Transcription regulation</keyword>